<gene>
    <name evidence="2" type="ORF">CYLTODRAFT_427257</name>
</gene>
<dbReference type="AlphaFoldDB" id="A0A0D7AVS4"/>
<feature type="compositionally biased region" description="Low complexity" evidence="1">
    <location>
        <begin position="152"/>
        <end position="166"/>
    </location>
</feature>
<organism evidence="2 3">
    <name type="scientific">Cylindrobasidium torrendii FP15055 ss-10</name>
    <dbReference type="NCBI Taxonomy" id="1314674"/>
    <lineage>
        <taxon>Eukaryota</taxon>
        <taxon>Fungi</taxon>
        <taxon>Dikarya</taxon>
        <taxon>Basidiomycota</taxon>
        <taxon>Agaricomycotina</taxon>
        <taxon>Agaricomycetes</taxon>
        <taxon>Agaricomycetidae</taxon>
        <taxon>Agaricales</taxon>
        <taxon>Marasmiineae</taxon>
        <taxon>Physalacriaceae</taxon>
        <taxon>Cylindrobasidium</taxon>
    </lineage>
</organism>
<dbReference type="Proteomes" id="UP000054007">
    <property type="component" value="Unassembled WGS sequence"/>
</dbReference>
<evidence type="ECO:0000313" key="2">
    <source>
        <dbReference type="EMBL" id="KIY61954.1"/>
    </source>
</evidence>
<reference evidence="2 3" key="1">
    <citation type="journal article" date="2015" name="Fungal Genet. Biol.">
        <title>Evolution of novel wood decay mechanisms in Agaricales revealed by the genome sequences of Fistulina hepatica and Cylindrobasidium torrendii.</title>
        <authorList>
            <person name="Floudas D."/>
            <person name="Held B.W."/>
            <person name="Riley R."/>
            <person name="Nagy L.G."/>
            <person name="Koehler G."/>
            <person name="Ransdell A.S."/>
            <person name="Younus H."/>
            <person name="Chow J."/>
            <person name="Chiniquy J."/>
            <person name="Lipzen A."/>
            <person name="Tritt A."/>
            <person name="Sun H."/>
            <person name="Haridas S."/>
            <person name="LaButti K."/>
            <person name="Ohm R.A."/>
            <person name="Kues U."/>
            <person name="Blanchette R.A."/>
            <person name="Grigoriev I.V."/>
            <person name="Minto R.E."/>
            <person name="Hibbett D.S."/>
        </authorList>
    </citation>
    <scope>NUCLEOTIDE SEQUENCE [LARGE SCALE GENOMIC DNA]</scope>
    <source>
        <strain evidence="2 3">FP15055 ss-10</strain>
    </source>
</reference>
<feature type="region of interest" description="Disordered" evidence="1">
    <location>
        <begin position="148"/>
        <end position="204"/>
    </location>
</feature>
<sequence length="239" mass="25894">MEVEEERLEALRSRGGNVFPPPLPQNNFWIYPSIEQTLEIMYWTTLEVTDYSPGTLGAFHGGGPGQPAVPRREQDRFACDTFNHQPSMGYWWPLGASPVRNLADRAHVGLPEDPPAVHSLVHHLDGQMLLDEVREVLSREPYPEGTVNWPIAGSSSSAPPNEPSNGGASGVVTAPTVEQRPQPVPPEDVDMGDDSHLAGVVPQSHPLNTEDVTMQEVDVSLAAAVPLPDSDDESGVEQG</sequence>
<accession>A0A0D7AVS4</accession>
<proteinExistence type="predicted"/>
<keyword evidence="3" id="KW-1185">Reference proteome</keyword>
<evidence type="ECO:0000313" key="3">
    <source>
        <dbReference type="Proteomes" id="UP000054007"/>
    </source>
</evidence>
<dbReference type="EMBL" id="KN880845">
    <property type="protein sequence ID" value="KIY61954.1"/>
    <property type="molecule type" value="Genomic_DNA"/>
</dbReference>
<name>A0A0D7AVS4_9AGAR</name>
<protein>
    <submittedName>
        <fullName evidence="2">Uncharacterized protein</fullName>
    </submittedName>
</protein>
<evidence type="ECO:0000256" key="1">
    <source>
        <dbReference type="SAM" id="MobiDB-lite"/>
    </source>
</evidence>